<comment type="caution">
    <text evidence="3">The sequence shown here is derived from an EMBL/GenBank/DDBJ whole genome shotgun (WGS) entry which is preliminary data.</text>
</comment>
<evidence type="ECO:0000256" key="1">
    <source>
        <dbReference type="SAM" id="Phobius"/>
    </source>
</evidence>
<feature type="transmembrane region" description="Helical" evidence="1">
    <location>
        <begin position="9"/>
        <end position="30"/>
    </location>
</feature>
<dbReference type="SUPFAM" id="SSF111369">
    <property type="entry name" value="HlyD-like secretion proteins"/>
    <property type="match status" value="3"/>
</dbReference>
<name>A0A9D9INR8_9BACT</name>
<sequence>MTVKKKERGLFVAIAATVVVVIILAIIGFLTINPEQEIVQGEVDANSVRVSGFMPGRVEKFYVTEGQKVHAGDTLAKIHSATVDAKLAQALAMQDAADAQRMKADAGARKQTISAAYDLWQQAKAALEIRKKTYERVESLYKQNVVSEQKRDEAKAAYDAAVASERAAQSQYDLAKEGAQREDKMAAAAMAAAARGTVAEVESILQDQYLVAPCDGEIADIFPHEGELVSIGTPIMNVLKLDEKWMVFNVRETMLQNLPMDTVVSVKIPALGMKEMKAKVYYIKDMGEYAVWRATKVTGEYDSRTFEVRLRPEQQLEDLRPGMSVILE</sequence>
<dbReference type="Gene3D" id="1.10.287.470">
    <property type="entry name" value="Helix hairpin bin"/>
    <property type="match status" value="1"/>
</dbReference>
<protein>
    <submittedName>
        <fullName evidence="3">Efflux RND transporter periplasmic adaptor subunit</fullName>
    </submittedName>
</protein>
<dbReference type="Gene3D" id="2.40.30.170">
    <property type="match status" value="1"/>
</dbReference>
<evidence type="ECO:0000259" key="2">
    <source>
        <dbReference type="Pfam" id="PF25917"/>
    </source>
</evidence>
<proteinExistence type="predicted"/>
<dbReference type="Proteomes" id="UP000823598">
    <property type="component" value="Unassembled WGS sequence"/>
</dbReference>
<keyword evidence="1" id="KW-1133">Transmembrane helix</keyword>
<evidence type="ECO:0000313" key="4">
    <source>
        <dbReference type="Proteomes" id="UP000823598"/>
    </source>
</evidence>
<dbReference type="Gene3D" id="2.40.50.100">
    <property type="match status" value="1"/>
</dbReference>
<dbReference type="InterPro" id="IPR058625">
    <property type="entry name" value="MdtA-like_BSH"/>
</dbReference>
<dbReference type="PANTHER" id="PTHR30438:SF1">
    <property type="entry name" value="36 KDA ANTIGEN"/>
    <property type="match status" value="1"/>
</dbReference>
<keyword evidence="1" id="KW-0472">Membrane</keyword>
<organism evidence="3 4">
    <name type="scientific">Candidatus Limisoma faecipullorum</name>
    <dbReference type="NCBI Taxonomy" id="2840854"/>
    <lineage>
        <taxon>Bacteria</taxon>
        <taxon>Pseudomonadati</taxon>
        <taxon>Bacteroidota</taxon>
        <taxon>Bacteroidia</taxon>
        <taxon>Bacteroidales</taxon>
        <taxon>Candidatus Limisoma</taxon>
    </lineage>
</organism>
<gene>
    <name evidence="3" type="ORF">IAB88_02695</name>
</gene>
<evidence type="ECO:0000313" key="3">
    <source>
        <dbReference type="EMBL" id="MBO8475882.1"/>
    </source>
</evidence>
<dbReference type="AlphaFoldDB" id="A0A9D9INR8"/>
<feature type="domain" description="Multidrug resistance protein MdtA-like barrel-sandwich hybrid" evidence="2">
    <location>
        <begin position="48"/>
        <end position="239"/>
    </location>
</feature>
<dbReference type="PANTHER" id="PTHR30438">
    <property type="entry name" value="36 KDA ANTIGEN-RELATED"/>
    <property type="match status" value="1"/>
</dbReference>
<reference evidence="3" key="2">
    <citation type="journal article" date="2021" name="PeerJ">
        <title>Extensive microbial diversity within the chicken gut microbiome revealed by metagenomics and culture.</title>
        <authorList>
            <person name="Gilroy R."/>
            <person name="Ravi A."/>
            <person name="Getino M."/>
            <person name="Pursley I."/>
            <person name="Horton D.L."/>
            <person name="Alikhan N.F."/>
            <person name="Baker D."/>
            <person name="Gharbi K."/>
            <person name="Hall N."/>
            <person name="Watson M."/>
            <person name="Adriaenssens E.M."/>
            <person name="Foster-Nyarko E."/>
            <person name="Jarju S."/>
            <person name="Secka A."/>
            <person name="Antonio M."/>
            <person name="Oren A."/>
            <person name="Chaudhuri R.R."/>
            <person name="La Ragione R."/>
            <person name="Hildebrand F."/>
            <person name="Pallen M.J."/>
        </authorList>
    </citation>
    <scope>NUCLEOTIDE SEQUENCE</scope>
    <source>
        <strain evidence="3">6919</strain>
    </source>
</reference>
<accession>A0A9D9INR8</accession>
<dbReference type="EMBL" id="JADIMC010000033">
    <property type="protein sequence ID" value="MBO8475882.1"/>
    <property type="molecule type" value="Genomic_DNA"/>
</dbReference>
<dbReference type="Pfam" id="PF25917">
    <property type="entry name" value="BSH_RND"/>
    <property type="match status" value="1"/>
</dbReference>
<reference evidence="3" key="1">
    <citation type="submission" date="2020-10" db="EMBL/GenBank/DDBJ databases">
        <authorList>
            <person name="Gilroy R."/>
        </authorList>
    </citation>
    <scope>NUCLEOTIDE SEQUENCE</scope>
    <source>
        <strain evidence="3">6919</strain>
    </source>
</reference>
<keyword evidence="1" id="KW-0812">Transmembrane</keyword>